<sequence>MPDSTANIDPPPDPEPSSPTLPPPNPIPDSTPLPGYLATHPPPPYTTSPPDPSTSIPAGAHPCPSCLGSTRRAPCASHRSTSLSPPPTTPPKDLAKIRRESSARAHQESLDASNAVAACKDDYESADYLGEKLTTRYRDCKDKTAAGEERIAKALREAERNLHNARLVAGNAKAAGVSAGHEMYKAEGERRRAMEEMGAAREVMQRKGQEMLRWGKERERCEKEKGRWEREARGLEKEAQEWERLRHDWDVAGRLARIATEDLVDSWNREVRRRRQGK</sequence>
<dbReference type="AlphaFoldDB" id="A0A6A6R842"/>
<feature type="coiled-coil region" evidence="1">
    <location>
        <begin position="218"/>
        <end position="245"/>
    </location>
</feature>
<feature type="compositionally biased region" description="Pro residues" evidence="2">
    <location>
        <begin position="40"/>
        <end position="52"/>
    </location>
</feature>
<keyword evidence="4" id="KW-1185">Reference proteome</keyword>
<feature type="region of interest" description="Disordered" evidence="2">
    <location>
        <begin position="1"/>
        <end position="114"/>
    </location>
</feature>
<organism evidence="3 4">
    <name type="scientific">Lophium mytilinum</name>
    <dbReference type="NCBI Taxonomy" id="390894"/>
    <lineage>
        <taxon>Eukaryota</taxon>
        <taxon>Fungi</taxon>
        <taxon>Dikarya</taxon>
        <taxon>Ascomycota</taxon>
        <taxon>Pezizomycotina</taxon>
        <taxon>Dothideomycetes</taxon>
        <taxon>Pleosporomycetidae</taxon>
        <taxon>Mytilinidiales</taxon>
        <taxon>Mytilinidiaceae</taxon>
        <taxon>Lophium</taxon>
    </lineage>
</organism>
<proteinExistence type="predicted"/>
<feature type="compositionally biased region" description="Pro residues" evidence="2">
    <location>
        <begin position="9"/>
        <end position="31"/>
    </location>
</feature>
<gene>
    <name evidence="3" type="ORF">BU16DRAFT_557200</name>
</gene>
<protein>
    <submittedName>
        <fullName evidence="3">Uncharacterized protein</fullName>
    </submittedName>
</protein>
<keyword evidence="1" id="KW-0175">Coiled coil</keyword>
<evidence type="ECO:0000256" key="2">
    <source>
        <dbReference type="SAM" id="MobiDB-lite"/>
    </source>
</evidence>
<dbReference type="EMBL" id="MU004183">
    <property type="protein sequence ID" value="KAF2500751.1"/>
    <property type="molecule type" value="Genomic_DNA"/>
</dbReference>
<dbReference type="Proteomes" id="UP000799750">
    <property type="component" value="Unassembled WGS sequence"/>
</dbReference>
<feature type="compositionally biased region" description="Basic and acidic residues" evidence="2">
    <location>
        <begin position="93"/>
        <end position="109"/>
    </location>
</feature>
<name>A0A6A6R842_9PEZI</name>
<feature type="compositionally biased region" description="Basic and acidic residues" evidence="2">
    <location>
        <begin position="182"/>
        <end position="204"/>
    </location>
</feature>
<accession>A0A6A6R842</accession>
<reference evidence="3" key="1">
    <citation type="journal article" date="2020" name="Stud. Mycol.">
        <title>101 Dothideomycetes genomes: a test case for predicting lifestyles and emergence of pathogens.</title>
        <authorList>
            <person name="Haridas S."/>
            <person name="Albert R."/>
            <person name="Binder M."/>
            <person name="Bloem J."/>
            <person name="Labutti K."/>
            <person name="Salamov A."/>
            <person name="Andreopoulos B."/>
            <person name="Baker S."/>
            <person name="Barry K."/>
            <person name="Bills G."/>
            <person name="Bluhm B."/>
            <person name="Cannon C."/>
            <person name="Castanera R."/>
            <person name="Culley D."/>
            <person name="Daum C."/>
            <person name="Ezra D."/>
            <person name="Gonzalez J."/>
            <person name="Henrissat B."/>
            <person name="Kuo A."/>
            <person name="Liang C."/>
            <person name="Lipzen A."/>
            <person name="Lutzoni F."/>
            <person name="Magnuson J."/>
            <person name="Mondo S."/>
            <person name="Nolan M."/>
            <person name="Ohm R."/>
            <person name="Pangilinan J."/>
            <person name="Park H.-J."/>
            <person name="Ramirez L."/>
            <person name="Alfaro M."/>
            <person name="Sun H."/>
            <person name="Tritt A."/>
            <person name="Yoshinaga Y."/>
            <person name="Zwiers L.-H."/>
            <person name="Turgeon B."/>
            <person name="Goodwin S."/>
            <person name="Spatafora J."/>
            <person name="Crous P."/>
            <person name="Grigoriev I."/>
        </authorList>
    </citation>
    <scope>NUCLEOTIDE SEQUENCE</scope>
    <source>
        <strain evidence="3">CBS 269.34</strain>
    </source>
</reference>
<dbReference type="OrthoDB" id="10578659at2759"/>
<evidence type="ECO:0000313" key="4">
    <source>
        <dbReference type="Proteomes" id="UP000799750"/>
    </source>
</evidence>
<evidence type="ECO:0000313" key="3">
    <source>
        <dbReference type="EMBL" id="KAF2500751.1"/>
    </source>
</evidence>
<feature type="region of interest" description="Disordered" evidence="2">
    <location>
        <begin position="173"/>
        <end position="204"/>
    </location>
</feature>
<evidence type="ECO:0000256" key="1">
    <source>
        <dbReference type="SAM" id="Coils"/>
    </source>
</evidence>